<reference evidence="2 3" key="1">
    <citation type="journal article" date="2008" name="Chem. Biol. Interact.">
        <title>Extending the Bacillus cereus group genomics to putative food-borne pathogens of different toxicity.</title>
        <authorList>
            <person name="Lapidus A."/>
            <person name="Goltsman E."/>
            <person name="Auger S."/>
            <person name="Galleron N."/>
            <person name="Segurens B."/>
            <person name="Dossat C."/>
            <person name="Land M.L."/>
            <person name="Broussolle V."/>
            <person name="Brillard J."/>
            <person name="Guinebretiere M.H."/>
            <person name="Sanchis V."/>
            <person name="Nguen-The C."/>
            <person name="Lereclus D."/>
            <person name="Richardson P."/>
            <person name="Wincker P."/>
            <person name="Weissenbach J."/>
            <person name="Ehrlich S.D."/>
            <person name="Sorokin A."/>
        </authorList>
    </citation>
    <scope>NUCLEOTIDE SEQUENCE [LARGE SCALE GENOMIC DNA]</scope>
    <source>
        <strain evidence="3">DSM 22905 / CIP 110041 / 391-98 / NVH 391-98</strain>
    </source>
</reference>
<dbReference type="OrthoDB" id="2821454at2"/>
<organism evidence="2 3">
    <name type="scientific">Bacillus cytotoxicus (strain DSM 22905 / CIP 110041 / 391-98 / NVH 391-98)</name>
    <dbReference type="NCBI Taxonomy" id="315749"/>
    <lineage>
        <taxon>Bacteria</taxon>
        <taxon>Bacillati</taxon>
        <taxon>Bacillota</taxon>
        <taxon>Bacilli</taxon>
        <taxon>Bacillales</taxon>
        <taxon>Bacillaceae</taxon>
        <taxon>Bacillus</taxon>
        <taxon>Bacillus cereus group</taxon>
    </lineage>
</organism>
<sequence>MGEDMMNANDQKRKEQVAHIIEIPDEYVLVVDDKKMNEEVHLLWWEKCGKPEESIQVCLRKEDGELLELSICKETMQKQNGIAESKAKEIADAFIKKHAPYIHGECNFIYVTSKKECIAVEYKQEVHGCPLPRTGCVVEIDLLGNIITFRNKGIKERPTWPSSIIKKEVILDKLRKKQEVELVFVHLSNGWLTYENREMKDGYNLVYEPITAHAFINPCTGADLHDRSHYIIETASLPSLKEKVEMATDVYQLLHIDTTKMKKVHEKSEGRELTSVWTKVSTEEKHRKDNDKSFDTYCRQHIPILQYEEATTITIDQETNQLLTYCKWGKTACEEPILTRKQCLEKALQFLGKVFPHFEEHLRIWKNQEDDEDLGHFNFYVYVNGIRIEGEMVSVVIDASSGEVDMYRGVSQQVIEQLLSYDTNVKVNQETALDTYCQALHVWLKWFEECETNPPQYQLVYVPTTGNISEGYGADYENRKEIRYIDAHTGEKIWSK</sequence>
<gene>
    <name evidence="2" type="ordered locus">Bcer98_3066</name>
</gene>
<dbReference type="Proteomes" id="UP000002300">
    <property type="component" value="Chromosome"/>
</dbReference>
<dbReference type="Pfam" id="PF16244">
    <property type="entry name" value="DUF4901"/>
    <property type="match status" value="2"/>
</dbReference>
<dbReference type="EMBL" id="CP000764">
    <property type="protein sequence ID" value="ABS23292.1"/>
    <property type="molecule type" value="Genomic_DNA"/>
</dbReference>
<name>A7GT34_BACCN</name>
<evidence type="ECO:0000313" key="3">
    <source>
        <dbReference type="Proteomes" id="UP000002300"/>
    </source>
</evidence>
<keyword evidence="3" id="KW-1185">Reference proteome</keyword>
<evidence type="ECO:0000313" key="2">
    <source>
        <dbReference type="EMBL" id="ABS23292.1"/>
    </source>
</evidence>
<evidence type="ECO:0000259" key="1">
    <source>
        <dbReference type="Pfam" id="PF16244"/>
    </source>
</evidence>
<dbReference type="AlphaFoldDB" id="A7GT34"/>
<proteinExistence type="predicted"/>
<dbReference type="KEGG" id="bcy:Bcer98_3066"/>
<feature type="domain" description="YcdB/YcdC repeated" evidence="1">
    <location>
        <begin position="258"/>
        <end position="409"/>
    </location>
</feature>
<protein>
    <recommendedName>
        <fullName evidence="1">YcdB/YcdC repeated domain-containing protein</fullName>
    </recommendedName>
</protein>
<feature type="domain" description="YcdB/YcdC repeated" evidence="1">
    <location>
        <begin position="11"/>
        <end position="152"/>
    </location>
</feature>
<dbReference type="STRING" id="315749.Bcer98_3066"/>
<dbReference type="HOGENOM" id="CLU_027781_0_0_9"/>
<accession>A7GT34</accession>
<dbReference type="InterPro" id="IPR032599">
    <property type="entry name" value="YcdB/YcdC_rep_domain"/>
</dbReference>
<dbReference type="eggNOG" id="COG1595">
    <property type="taxonomic scope" value="Bacteria"/>
</dbReference>